<evidence type="ECO:0000256" key="6">
    <source>
        <dbReference type="ARBA" id="ARBA00022777"/>
    </source>
</evidence>
<organism evidence="9 10">
    <name type="scientific">Syncephalis pseudoplumigaleata</name>
    <dbReference type="NCBI Taxonomy" id="1712513"/>
    <lineage>
        <taxon>Eukaryota</taxon>
        <taxon>Fungi</taxon>
        <taxon>Fungi incertae sedis</taxon>
        <taxon>Zoopagomycota</taxon>
        <taxon>Zoopagomycotina</taxon>
        <taxon>Zoopagomycetes</taxon>
        <taxon>Zoopagales</taxon>
        <taxon>Piptocephalidaceae</taxon>
        <taxon>Syncephalis</taxon>
    </lineage>
</organism>
<dbReference type="GO" id="GO:0000448">
    <property type="term" value="P:cleavage in ITS2 between 5.8S rRNA and LSU-rRNA of tricistronic rRNA transcript (SSU-rRNA, 5.8S rRNA, LSU-rRNA)"/>
    <property type="evidence" value="ECO:0007669"/>
    <property type="project" value="TreeGrafter"/>
</dbReference>
<dbReference type="PANTHER" id="PTHR12755:SF3">
    <property type="entry name" value="POLYNUCLEOTIDE 5'-HYDROXYL-KINASE NOL9"/>
    <property type="match status" value="1"/>
</dbReference>
<proteinExistence type="inferred from homology"/>
<evidence type="ECO:0000256" key="3">
    <source>
        <dbReference type="ARBA" id="ARBA00019824"/>
    </source>
</evidence>
<dbReference type="InterPro" id="IPR045116">
    <property type="entry name" value="Clp1/Grc3"/>
</dbReference>
<dbReference type="Proteomes" id="UP000278143">
    <property type="component" value="Unassembled WGS sequence"/>
</dbReference>
<evidence type="ECO:0000313" key="9">
    <source>
        <dbReference type="EMBL" id="RKP25844.1"/>
    </source>
</evidence>
<accession>A0A4P9Z0D6</accession>
<evidence type="ECO:0000256" key="4">
    <source>
        <dbReference type="ARBA" id="ARBA00022679"/>
    </source>
</evidence>
<feature type="domain" description="Clp1 P-loop" evidence="8">
    <location>
        <begin position="4"/>
        <end position="145"/>
    </location>
</feature>
<dbReference type="Pfam" id="PF16575">
    <property type="entry name" value="CLP1_P"/>
    <property type="match status" value="1"/>
</dbReference>
<dbReference type="InterPro" id="IPR027417">
    <property type="entry name" value="P-loop_NTPase"/>
</dbReference>
<feature type="non-terminal residue" evidence="9">
    <location>
        <position position="149"/>
    </location>
</feature>
<reference evidence="10" key="1">
    <citation type="journal article" date="2018" name="Nat. Microbiol.">
        <title>Leveraging single-cell genomics to expand the fungal tree of life.</title>
        <authorList>
            <person name="Ahrendt S.R."/>
            <person name="Quandt C.A."/>
            <person name="Ciobanu D."/>
            <person name="Clum A."/>
            <person name="Salamov A."/>
            <person name="Andreopoulos B."/>
            <person name="Cheng J.F."/>
            <person name="Woyke T."/>
            <person name="Pelin A."/>
            <person name="Henrissat B."/>
            <person name="Reynolds N.K."/>
            <person name="Benny G.L."/>
            <person name="Smith M.E."/>
            <person name="James T.Y."/>
            <person name="Grigoriev I.V."/>
        </authorList>
    </citation>
    <scope>NUCLEOTIDE SEQUENCE [LARGE SCALE GENOMIC DNA]</scope>
    <source>
        <strain evidence="10">Benny S71-1</strain>
    </source>
</reference>
<dbReference type="EMBL" id="KZ989596">
    <property type="protein sequence ID" value="RKP25844.1"/>
    <property type="molecule type" value="Genomic_DNA"/>
</dbReference>
<keyword evidence="10" id="KW-1185">Reference proteome</keyword>
<dbReference type="OrthoDB" id="2405412at2759"/>
<dbReference type="GO" id="GO:0051731">
    <property type="term" value="F:polynucleotide 5'-hydroxyl-kinase activity"/>
    <property type="evidence" value="ECO:0007669"/>
    <property type="project" value="InterPro"/>
</dbReference>
<evidence type="ECO:0000259" key="8">
    <source>
        <dbReference type="Pfam" id="PF16575"/>
    </source>
</evidence>
<keyword evidence="7" id="KW-0067">ATP-binding</keyword>
<keyword evidence="6" id="KW-0418">Kinase</keyword>
<dbReference type="InterPro" id="IPR032319">
    <property type="entry name" value="CLP1_P"/>
</dbReference>
<name>A0A4P9Z0D6_9FUNG</name>
<evidence type="ECO:0000313" key="10">
    <source>
        <dbReference type="Proteomes" id="UP000278143"/>
    </source>
</evidence>
<comment type="similarity">
    <text evidence="1">Belongs to the Clp1 family. NOL9/GRC3 subfamily.</text>
</comment>
<sequence>MITGAKNMGKSTMTRFLVNALLNSYPEVAYIDADLGQSEFMPSGFVSLHRLTEPMLGPPYTHLRVPYRAAFLGRISPKDDPDDYIEAFHAMAQAYRKEIAHHAVGADGWAREHGIPLVVNTQGWIKGMGLDLLLQQFNLLQPTHVGHLS</sequence>
<keyword evidence="5" id="KW-0547">Nucleotide-binding</keyword>
<protein>
    <recommendedName>
        <fullName evidence="3">Polynucleotide 5'-hydroxyl-kinase GRC3</fullName>
    </recommendedName>
    <alternativeName>
        <fullName evidence="2">Polynucleotide 5'-hydroxyl-kinase grc3</fullName>
    </alternativeName>
</protein>
<evidence type="ECO:0000256" key="1">
    <source>
        <dbReference type="ARBA" id="ARBA00011003"/>
    </source>
</evidence>
<dbReference type="PANTHER" id="PTHR12755">
    <property type="entry name" value="CLEAVAGE/POLYADENYLATION FACTOR IA SUBUNIT CLP1P"/>
    <property type="match status" value="1"/>
</dbReference>
<evidence type="ECO:0000256" key="5">
    <source>
        <dbReference type="ARBA" id="ARBA00022741"/>
    </source>
</evidence>
<dbReference type="GO" id="GO:0005634">
    <property type="term" value="C:nucleus"/>
    <property type="evidence" value="ECO:0007669"/>
    <property type="project" value="TreeGrafter"/>
</dbReference>
<gene>
    <name evidence="9" type="ORF">SYNPS1DRAFT_7640</name>
</gene>
<dbReference type="GO" id="GO:0005524">
    <property type="term" value="F:ATP binding"/>
    <property type="evidence" value="ECO:0007669"/>
    <property type="project" value="UniProtKB-KW"/>
</dbReference>
<dbReference type="Gene3D" id="3.40.50.300">
    <property type="entry name" value="P-loop containing nucleotide triphosphate hydrolases"/>
    <property type="match status" value="1"/>
</dbReference>
<evidence type="ECO:0000256" key="2">
    <source>
        <dbReference type="ARBA" id="ARBA00018706"/>
    </source>
</evidence>
<evidence type="ECO:0000256" key="7">
    <source>
        <dbReference type="ARBA" id="ARBA00022840"/>
    </source>
</evidence>
<dbReference type="AlphaFoldDB" id="A0A4P9Z0D6"/>
<keyword evidence="4" id="KW-0808">Transferase</keyword>